<feature type="region of interest" description="Disordered" evidence="1">
    <location>
        <begin position="48"/>
        <end position="111"/>
    </location>
</feature>
<name>A0A7J5BNW3_9MICO</name>
<feature type="transmembrane region" description="Helical" evidence="2">
    <location>
        <begin position="188"/>
        <end position="208"/>
    </location>
</feature>
<accession>A0A7J5BNW3</accession>
<sequence>MPVPNWIPQLEDAERAFGRRGAPHAAEQWPARTYIQGILSFDGVGHVGSSDRSRCAPARRMSHSAEPSRRRYSGHRNERACLDGGASPASRRCAGSSREREDTGMRGTRSDGAARRRRRVAVWIEVVAELVMIGASCWYVIAGDLTALFAWEGVAVAYLLLVFGTAWSGERRPPATREEAGFVERWNWLLPLLSSVVGAYSAVVALGARADLARGVDSAVLAGAASLGVVLSWMLLQVGFAHVYEALAHRDGRTRAIDIPGTNAPSVLDHLYFSFVIGTSFATSDASIRGVRVRRTVLVQSVVCFFYNALVVAVAFQVLQQLVG</sequence>
<feature type="transmembrane region" description="Helical" evidence="2">
    <location>
        <begin position="297"/>
        <end position="319"/>
    </location>
</feature>
<evidence type="ECO:0000313" key="4">
    <source>
        <dbReference type="Proteomes" id="UP000467240"/>
    </source>
</evidence>
<feature type="transmembrane region" description="Helical" evidence="2">
    <location>
        <begin position="120"/>
        <end position="141"/>
    </location>
</feature>
<dbReference type="Proteomes" id="UP000467240">
    <property type="component" value="Unassembled WGS sequence"/>
</dbReference>
<keyword evidence="2" id="KW-0472">Membrane</keyword>
<dbReference type="Pfam" id="PF07077">
    <property type="entry name" value="DUF1345"/>
    <property type="match status" value="1"/>
</dbReference>
<feature type="transmembrane region" description="Helical" evidence="2">
    <location>
        <begin position="147"/>
        <end position="167"/>
    </location>
</feature>
<reference evidence="3 4" key="1">
    <citation type="submission" date="2019-09" db="EMBL/GenBank/DDBJ databases">
        <title>Phylogeny of genus Pseudoclavibacter and closely related genus.</title>
        <authorList>
            <person name="Li Y."/>
        </authorList>
    </citation>
    <scope>NUCLEOTIDE SEQUENCE [LARGE SCALE GENOMIC DNA]</scope>
    <source>
        <strain evidence="3 4">DSM 23821</strain>
    </source>
</reference>
<comment type="caution">
    <text evidence="3">The sequence shown here is derived from an EMBL/GenBank/DDBJ whole genome shotgun (WGS) entry which is preliminary data.</text>
</comment>
<keyword evidence="2" id="KW-1133">Transmembrane helix</keyword>
<dbReference type="InterPro" id="IPR009781">
    <property type="entry name" value="DUF1345"/>
</dbReference>
<dbReference type="OrthoDB" id="64737at2"/>
<proteinExistence type="predicted"/>
<keyword evidence="4" id="KW-1185">Reference proteome</keyword>
<organism evidence="3 4">
    <name type="scientific">Pseudoclavibacter chungangensis</name>
    <dbReference type="NCBI Taxonomy" id="587635"/>
    <lineage>
        <taxon>Bacteria</taxon>
        <taxon>Bacillati</taxon>
        <taxon>Actinomycetota</taxon>
        <taxon>Actinomycetes</taxon>
        <taxon>Micrococcales</taxon>
        <taxon>Microbacteriaceae</taxon>
        <taxon>Pseudoclavibacter</taxon>
    </lineage>
</organism>
<keyword evidence="2" id="KW-0812">Transmembrane</keyword>
<evidence type="ECO:0000313" key="3">
    <source>
        <dbReference type="EMBL" id="KAB1654048.1"/>
    </source>
</evidence>
<gene>
    <name evidence="3" type="ORF">F8O01_14120</name>
</gene>
<dbReference type="AlphaFoldDB" id="A0A7J5BNW3"/>
<protein>
    <submittedName>
        <fullName evidence="3">DUF1345 domain-containing protein</fullName>
    </submittedName>
</protein>
<evidence type="ECO:0000256" key="2">
    <source>
        <dbReference type="SAM" id="Phobius"/>
    </source>
</evidence>
<feature type="transmembrane region" description="Helical" evidence="2">
    <location>
        <begin position="220"/>
        <end position="244"/>
    </location>
</feature>
<evidence type="ECO:0000256" key="1">
    <source>
        <dbReference type="SAM" id="MobiDB-lite"/>
    </source>
</evidence>
<dbReference type="EMBL" id="WBJZ01000020">
    <property type="protein sequence ID" value="KAB1654048.1"/>
    <property type="molecule type" value="Genomic_DNA"/>
</dbReference>
<feature type="compositionally biased region" description="Basic and acidic residues" evidence="1">
    <location>
        <begin position="97"/>
        <end position="111"/>
    </location>
</feature>